<evidence type="ECO:0000313" key="1">
    <source>
        <dbReference type="EMBL" id="RDX39883.1"/>
    </source>
</evidence>
<dbReference type="AlphaFoldDB" id="A0A371CHY5"/>
<dbReference type="EMBL" id="KZ857624">
    <property type="protein sequence ID" value="RDX39883.1"/>
    <property type="molecule type" value="Genomic_DNA"/>
</dbReference>
<gene>
    <name evidence="1" type="ORF">OH76DRAFT_505946</name>
</gene>
<name>A0A371CHY5_9APHY</name>
<organism evidence="1 2">
    <name type="scientific">Lentinus brumalis</name>
    <dbReference type="NCBI Taxonomy" id="2498619"/>
    <lineage>
        <taxon>Eukaryota</taxon>
        <taxon>Fungi</taxon>
        <taxon>Dikarya</taxon>
        <taxon>Basidiomycota</taxon>
        <taxon>Agaricomycotina</taxon>
        <taxon>Agaricomycetes</taxon>
        <taxon>Polyporales</taxon>
        <taxon>Polyporaceae</taxon>
        <taxon>Lentinus</taxon>
    </lineage>
</organism>
<dbReference type="Proteomes" id="UP000256964">
    <property type="component" value="Unassembled WGS sequence"/>
</dbReference>
<proteinExistence type="predicted"/>
<reference evidence="1 2" key="1">
    <citation type="journal article" date="2018" name="Biotechnol. Biofuels">
        <title>Integrative visual omics of the white-rot fungus Polyporus brumalis exposes the biotechnological potential of its oxidative enzymes for delignifying raw plant biomass.</title>
        <authorList>
            <person name="Miyauchi S."/>
            <person name="Rancon A."/>
            <person name="Drula E."/>
            <person name="Hage H."/>
            <person name="Chaduli D."/>
            <person name="Favel A."/>
            <person name="Grisel S."/>
            <person name="Henrissat B."/>
            <person name="Herpoel-Gimbert I."/>
            <person name="Ruiz-Duenas F.J."/>
            <person name="Chevret D."/>
            <person name="Hainaut M."/>
            <person name="Lin J."/>
            <person name="Wang M."/>
            <person name="Pangilinan J."/>
            <person name="Lipzen A."/>
            <person name="Lesage-Meessen L."/>
            <person name="Navarro D."/>
            <person name="Riley R."/>
            <person name="Grigoriev I.V."/>
            <person name="Zhou S."/>
            <person name="Raouche S."/>
            <person name="Rosso M.N."/>
        </authorList>
    </citation>
    <scope>NUCLEOTIDE SEQUENCE [LARGE SCALE GENOMIC DNA]</scope>
    <source>
        <strain evidence="1 2">BRFM 1820</strain>
    </source>
</reference>
<protein>
    <submittedName>
        <fullName evidence="1">Uncharacterized protein</fullName>
    </submittedName>
</protein>
<accession>A0A371CHY5</accession>
<sequence length="76" mass="8133">MMSRGYPRCGDLPGSSFCVGGLLWESVSTLSVHSCASCCCRTFGGKQSIQSLSTQDLGQPFEHNHVTIVSTTPTHL</sequence>
<keyword evidence="2" id="KW-1185">Reference proteome</keyword>
<evidence type="ECO:0000313" key="2">
    <source>
        <dbReference type="Proteomes" id="UP000256964"/>
    </source>
</evidence>